<sequence>MSPVIHEHARARLVTDARDLPVVPVELRYDSSDTPATVRVAYPGGTEWAVERELLERGLRYPVEQDGWRIWPCGRVQLVVERHDAAGVDVVQFDSAPLVRFIRRTHRETPAPEATRA</sequence>
<keyword evidence="8" id="KW-1185">Reference proteome</keyword>
<evidence type="ECO:0000256" key="6">
    <source>
        <dbReference type="ARBA" id="ARBA00023306"/>
    </source>
</evidence>
<dbReference type="RefSeq" id="WP_306054418.1">
    <property type="nucleotide sequence ID" value="NZ_CP120997.1"/>
</dbReference>
<dbReference type="EMBL" id="CP120997">
    <property type="protein sequence ID" value="WLQ34330.1"/>
    <property type="molecule type" value="Genomic_DNA"/>
</dbReference>
<evidence type="ECO:0000313" key="8">
    <source>
        <dbReference type="Proteomes" id="UP001239522"/>
    </source>
</evidence>
<keyword evidence="5" id="KW-0717">Septation</keyword>
<comment type="similarity">
    <text evidence="2">Belongs to the SsgA family.</text>
</comment>
<organism evidence="7 8">
    <name type="scientific">Streptomyces castrisilvae</name>
    <dbReference type="NCBI Taxonomy" id="3033811"/>
    <lineage>
        <taxon>Bacteria</taxon>
        <taxon>Bacillati</taxon>
        <taxon>Actinomycetota</taxon>
        <taxon>Actinomycetes</taxon>
        <taxon>Kitasatosporales</taxon>
        <taxon>Streptomycetaceae</taxon>
        <taxon>Streptomyces</taxon>
    </lineage>
</organism>
<keyword evidence="6" id="KW-0131">Cell cycle</keyword>
<reference evidence="7 8" key="1">
    <citation type="submission" date="2023-03" db="EMBL/GenBank/DDBJ databases">
        <title>Isolation and description of six Streptomyces strains from soil environments, able to metabolize different microbial glucans.</title>
        <authorList>
            <person name="Widen T."/>
            <person name="Larsbrink J."/>
        </authorList>
    </citation>
    <scope>NUCLEOTIDE SEQUENCE [LARGE SCALE GENOMIC DNA]</scope>
    <source>
        <strain evidence="7 8">Mut1</strain>
    </source>
</reference>
<protein>
    <submittedName>
        <fullName evidence="7">SsgA family sporulation/cell division regulator</fullName>
    </submittedName>
</protein>
<dbReference type="Pfam" id="PF04686">
    <property type="entry name" value="SsgA"/>
    <property type="match status" value="1"/>
</dbReference>
<keyword evidence="3" id="KW-0132">Cell division</keyword>
<dbReference type="InterPro" id="IPR006776">
    <property type="entry name" value="SsgB"/>
</dbReference>
<name>A0ABY9HIN3_9ACTN</name>
<proteinExistence type="inferred from homology"/>
<accession>A0ABY9HIN3</accession>
<evidence type="ECO:0000256" key="2">
    <source>
        <dbReference type="ARBA" id="ARBA00009323"/>
    </source>
</evidence>
<evidence type="ECO:0000256" key="4">
    <source>
        <dbReference type="ARBA" id="ARBA00022969"/>
    </source>
</evidence>
<evidence type="ECO:0000256" key="3">
    <source>
        <dbReference type="ARBA" id="ARBA00022618"/>
    </source>
</evidence>
<keyword evidence="4" id="KW-0749">Sporulation</keyword>
<dbReference type="InterPro" id="IPR038658">
    <property type="entry name" value="SsgB_sf"/>
</dbReference>
<dbReference type="Gene3D" id="2.30.31.20">
    <property type="entry name" value="Sporulation-specific cell division protein SsgB"/>
    <property type="match status" value="1"/>
</dbReference>
<dbReference type="Proteomes" id="UP001239522">
    <property type="component" value="Chromosome"/>
</dbReference>
<evidence type="ECO:0000256" key="1">
    <source>
        <dbReference type="ARBA" id="ARBA00004431"/>
    </source>
</evidence>
<gene>
    <name evidence="7" type="ORF">P8A18_13165</name>
</gene>
<evidence type="ECO:0000313" key="7">
    <source>
        <dbReference type="EMBL" id="WLQ34330.1"/>
    </source>
</evidence>
<comment type="subcellular location">
    <subcellularLocation>
        <location evidence="1">Cell septum</location>
    </subcellularLocation>
</comment>
<evidence type="ECO:0000256" key="5">
    <source>
        <dbReference type="ARBA" id="ARBA00023210"/>
    </source>
</evidence>